<dbReference type="InterPro" id="IPR029063">
    <property type="entry name" value="SAM-dependent_MTases_sf"/>
</dbReference>
<keyword evidence="1" id="KW-0489">Methyltransferase</keyword>
<dbReference type="GO" id="GO:0008168">
    <property type="term" value="F:methyltransferase activity"/>
    <property type="evidence" value="ECO:0007669"/>
    <property type="project" value="UniProtKB-KW"/>
</dbReference>
<dbReference type="RefSeq" id="WP_133475348.1">
    <property type="nucleotide sequence ID" value="NZ_SNWP01000012.1"/>
</dbReference>
<gene>
    <name evidence="1" type="ORF">BC659_2786</name>
</gene>
<dbReference type="EMBL" id="SNWP01000012">
    <property type="protein sequence ID" value="TDO25862.1"/>
    <property type="molecule type" value="Genomic_DNA"/>
</dbReference>
<dbReference type="GO" id="GO:0032259">
    <property type="term" value="P:methylation"/>
    <property type="evidence" value="ECO:0007669"/>
    <property type="project" value="UniProtKB-KW"/>
</dbReference>
<sequence length="215" mass="25316">MKKNIKWQLAQKLEYAWWKRYLRKKDPTAYLQYKKAYWLRMLDTLQDSCQLADHETILDAGCGPAGIFMALEKHAVVALDPLLDLYNNLPHFNKKAYPWTSFVQTPLELLTDAEKYDRIFCMNAINHVNDIKTCYHRLFDALKSGGTLILSTDAHRFFLLKKIFQWLPGDMLHPVQLSIQEYEQLLRDTGFQLQKSILFKNAGIFNYYILIAKKF</sequence>
<name>A0A4R6ITK1_9BACT</name>
<dbReference type="AlphaFoldDB" id="A0A4R6ITK1"/>
<organism evidence="1 2">
    <name type="scientific">Sediminibacterium goheungense</name>
    <dbReference type="NCBI Taxonomy" id="1086393"/>
    <lineage>
        <taxon>Bacteria</taxon>
        <taxon>Pseudomonadati</taxon>
        <taxon>Bacteroidota</taxon>
        <taxon>Chitinophagia</taxon>
        <taxon>Chitinophagales</taxon>
        <taxon>Chitinophagaceae</taxon>
        <taxon>Sediminibacterium</taxon>
    </lineage>
</organism>
<evidence type="ECO:0000313" key="2">
    <source>
        <dbReference type="Proteomes" id="UP000295741"/>
    </source>
</evidence>
<proteinExistence type="predicted"/>
<dbReference type="Gene3D" id="3.40.50.150">
    <property type="entry name" value="Vaccinia Virus protein VP39"/>
    <property type="match status" value="1"/>
</dbReference>
<comment type="caution">
    <text evidence="1">The sequence shown here is derived from an EMBL/GenBank/DDBJ whole genome shotgun (WGS) entry which is preliminary data.</text>
</comment>
<evidence type="ECO:0000313" key="1">
    <source>
        <dbReference type="EMBL" id="TDO25862.1"/>
    </source>
</evidence>
<accession>A0A4R6ITK1</accession>
<dbReference type="Proteomes" id="UP000295741">
    <property type="component" value="Unassembled WGS sequence"/>
</dbReference>
<keyword evidence="1" id="KW-0830">Ubiquinone</keyword>
<reference evidence="1 2" key="1">
    <citation type="submission" date="2019-03" db="EMBL/GenBank/DDBJ databases">
        <title>Genomic Encyclopedia of Archaeal and Bacterial Type Strains, Phase II (KMG-II): from individual species to whole genera.</title>
        <authorList>
            <person name="Goeker M."/>
        </authorList>
    </citation>
    <scope>NUCLEOTIDE SEQUENCE [LARGE SCALE GENOMIC DNA]</scope>
    <source>
        <strain evidence="1 2">DSM 28323</strain>
    </source>
</reference>
<dbReference type="OrthoDB" id="9782855at2"/>
<keyword evidence="2" id="KW-1185">Reference proteome</keyword>
<keyword evidence="1" id="KW-0808">Transferase</keyword>
<dbReference type="CDD" id="cd02440">
    <property type="entry name" value="AdoMet_MTases"/>
    <property type="match status" value="1"/>
</dbReference>
<dbReference type="Pfam" id="PF13489">
    <property type="entry name" value="Methyltransf_23"/>
    <property type="match status" value="1"/>
</dbReference>
<protein>
    <submittedName>
        <fullName evidence="1">2-polyprenyl-6-hydroxyphenyl methylase/3-demethylubiquinone-9 3-methyltransferase</fullName>
    </submittedName>
</protein>
<dbReference type="SUPFAM" id="SSF53335">
    <property type="entry name" value="S-adenosyl-L-methionine-dependent methyltransferases"/>
    <property type="match status" value="1"/>
</dbReference>